<dbReference type="AlphaFoldDB" id="A0A1F6VER6"/>
<dbReference type="Proteomes" id="UP000178235">
    <property type="component" value="Unassembled WGS sequence"/>
</dbReference>
<accession>A0A1F6VER6</accession>
<evidence type="ECO:0000313" key="3">
    <source>
        <dbReference type="EMBL" id="OGI68075.1"/>
    </source>
</evidence>
<reference evidence="3 4" key="1">
    <citation type="journal article" date="2016" name="Nat. Commun.">
        <title>Thousands of microbial genomes shed light on interconnected biogeochemical processes in an aquifer system.</title>
        <authorList>
            <person name="Anantharaman K."/>
            <person name="Brown C.T."/>
            <person name="Hug L.A."/>
            <person name="Sharon I."/>
            <person name="Castelle C.J."/>
            <person name="Probst A.J."/>
            <person name="Thomas B.C."/>
            <person name="Singh A."/>
            <person name="Wilkins M.J."/>
            <person name="Karaoz U."/>
            <person name="Brodie E.L."/>
            <person name="Williams K.H."/>
            <person name="Hubbard S.S."/>
            <person name="Banfield J.F."/>
        </authorList>
    </citation>
    <scope>NUCLEOTIDE SEQUENCE [LARGE SCALE GENOMIC DNA]</scope>
</reference>
<feature type="transmembrane region" description="Helical" evidence="2">
    <location>
        <begin position="6"/>
        <end position="22"/>
    </location>
</feature>
<name>A0A1F6VER6_9BACT</name>
<proteinExistence type="predicted"/>
<keyword evidence="2" id="KW-0472">Membrane</keyword>
<feature type="region of interest" description="Disordered" evidence="1">
    <location>
        <begin position="29"/>
        <end position="52"/>
    </location>
</feature>
<dbReference type="InterPro" id="IPR052721">
    <property type="entry name" value="ET_Amicyanin"/>
</dbReference>
<evidence type="ECO:0008006" key="5">
    <source>
        <dbReference type="Google" id="ProtNLM"/>
    </source>
</evidence>
<comment type="caution">
    <text evidence="3">The sequence shown here is derived from an EMBL/GenBank/DDBJ whole genome shotgun (WGS) entry which is preliminary data.</text>
</comment>
<evidence type="ECO:0000256" key="2">
    <source>
        <dbReference type="SAM" id="Phobius"/>
    </source>
</evidence>
<evidence type="ECO:0000256" key="1">
    <source>
        <dbReference type="SAM" id="MobiDB-lite"/>
    </source>
</evidence>
<dbReference type="EMBL" id="MFTS01000005">
    <property type="protein sequence ID" value="OGI68075.1"/>
    <property type="molecule type" value="Genomic_DNA"/>
</dbReference>
<keyword evidence="2" id="KW-0812">Transmembrane</keyword>
<organism evidence="3 4">
    <name type="scientific">Candidatus Nomurabacteria bacterium RIFCSPHIGHO2_01_FULL_42_15</name>
    <dbReference type="NCBI Taxonomy" id="1801742"/>
    <lineage>
        <taxon>Bacteria</taxon>
        <taxon>Candidatus Nomuraibacteriota</taxon>
    </lineage>
</organism>
<protein>
    <recommendedName>
        <fullName evidence="5">EfeO-type cupredoxin-like domain-containing protein</fullName>
    </recommendedName>
</protein>
<gene>
    <name evidence="3" type="ORF">A2738_02715</name>
</gene>
<dbReference type="PANTHER" id="PTHR36507">
    <property type="entry name" value="BLL1555 PROTEIN"/>
    <property type="match status" value="1"/>
</dbReference>
<dbReference type="InterPro" id="IPR008972">
    <property type="entry name" value="Cupredoxin"/>
</dbReference>
<keyword evidence="2" id="KW-1133">Transmembrane helix</keyword>
<evidence type="ECO:0000313" key="4">
    <source>
        <dbReference type="Proteomes" id="UP000178235"/>
    </source>
</evidence>
<dbReference type="PANTHER" id="PTHR36507:SF1">
    <property type="entry name" value="BLL1555 PROTEIN"/>
    <property type="match status" value="1"/>
</dbReference>
<dbReference type="Gene3D" id="2.60.40.420">
    <property type="entry name" value="Cupredoxins - blue copper proteins"/>
    <property type="match status" value="1"/>
</dbReference>
<sequence>MNKTISFVLILIVVALGGYFLFKSPKVQAPVSPSGITNNENETETTDQTTNDSNIASPVIIYSNTGYAPSTITIKAGTIVTFKNESSLSMWTASASHPTHGVYPTTGGCLGSTFDSCKGILPGESWSFKFDEVGNWKYHDHLKPSFFGTIVVE</sequence>
<dbReference type="SUPFAM" id="SSF49503">
    <property type="entry name" value="Cupredoxins"/>
    <property type="match status" value="1"/>
</dbReference>